<proteinExistence type="predicted"/>
<keyword evidence="3" id="KW-1185">Reference proteome</keyword>
<accession>A0AAV4MZD8</accession>
<reference evidence="2 3" key="1">
    <citation type="submission" date="2021-06" db="EMBL/GenBank/DDBJ databases">
        <title>Caerostris extrusa draft genome.</title>
        <authorList>
            <person name="Kono N."/>
            <person name="Arakawa K."/>
        </authorList>
    </citation>
    <scope>NUCLEOTIDE SEQUENCE [LARGE SCALE GENOMIC DNA]</scope>
</reference>
<feature type="region of interest" description="Disordered" evidence="1">
    <location>
        <begin position="1"/>
        <end position="20"/>
    </location>
</feature>
<dbReference type="Proteomes" id="UP001054945">
    <property type="component" value="Unassembled WGS sequence"/>
</dbReference>
<comment type="caution">
    <text evidence="2">The sequence shown here is derived from an EMBL/GenBank/DDBJ whole genome shotgun (WGS) entry which is preliminary data.</text>
</comment>
<dbReference type="AlphaFoldDB" id="A0AAV4MZD8"/>
<evidence type="ECO:0000313" key="2">
    <source>
        <dbReference type="EMBL" id="GIX77340.1"/>
    </source>
</evidence>
<gene>
    <name evidence="2" type="ORF">CEXT_390051</name>
</gene>
<evidence type="ECO:0000256" key="1">
    <source>
        <dbReference type="SAM" id="MobiDB-lite"/>
    </source>
</evidence>
<name>A0AAV4MZD8_CAEEX</name>
<sequence>MHSQDTKSSPSPTNDHCTSTISGDTQQTFLREPQVTDCVKWYQILRCLKMVWGMGLVRLQVLLIGKQKEGLRKWKDYAPESITQAYKNVRTKFDGNIPIKLSSLYVCLELSYFNPINNWPTERNPNPCRHQDTYMRSACSLTSPIPQTIFETSKYLVPLYAIRHLRLSEKRLLSVTRDGAGTMVISWRWGNFSIL</sequence>
<evidence type="ECO:0000313" key="3">
    <source>
        <dbReference type="Proteomes" id="UP001054945"/>
    </source>
</evidence>
<protein>
    <submittedName>
        <fullName evidence="2">Uncharacterized protein</fullName>
    </submittedName>
</protein>
<organism evidence="2 3">
    <name type="scientific">Caerostris extrusa</name>
    <name type="common">Bark spider</name>
    <name type="synonym">Caerostris bankana</name>
    <dbReference type="NCBI Taxonomy" id="172846"/>
    <lineage>
        <taxon>Eukaryota</taxon>
        <taxon>Metazoa</taxon>
        <taxon>Ecdysozoa</taxon>
        <taxon>Arthropoda</taxon>
        <taxon>Chelicerata</taxon>
        <taxon>Arachnida</taxon>
        <taxon>Araneae</taxon>
        <taxon>Araneomorphae</taxon>
        <taxon>Entelegynae</taxon>
        <taxon>Araneoidea</taxon>
        <taxon>Araneidae</taxon>
        <taxon>Caerostris</taxon>
    </lineage>
</organism>
<dbReference type="EMBL" id="BPLR01020322">
    <property type="protein sequence ID" value="GIX77340.1"/>
    <property type="molecule type" value="Genomic_DNA"/>
</dbReference>